<dbReference type="Gene3D" id="2.70.70.10">
    <property type="entry name" value="Glucose Permease (Domain IIA)"/>
    <property type="match status" value="1"/>
</dbReference>
<evidence type="ECO:0000259" key="3">
    <source>
        <dbReference type="Pfam" id="PF01551"/>
    </source>
</evidence>
<keyword evidence="5" id="KW-1185">Reference proteome</keyword>
<protein>
    <submittedName>
        <fullName evidence="4">Murein DD-endopeptidase MepM/ murein hydrolase activator NlpD</fullName>
    </submittedName>
</protein>
<gene>
    <name evidence="4" type="ORF">J2S59_000155</name>
</gene>
<reference evidence="4 5" key="1">
    <citation type="submission" date="2023-07" db="EMBL/GenBank/DDBJ databases">
        <title>Sequencing the genomes of 1000 actinobacteria strains.</title>
        <authorList>
            <person name="Klenk H.-P."/>
        </authorList>
    </citation>
    <scope>NUCLEOTIDE SEQUENCE [LARGE SCALE GENOMIC DNA]</scope>
    <source>
        <strain evidence="4 5">GD13</strain>
    </source>
</reference>
<sequence length="451" mass="48233">MVSALPRAHRRRLIAVIAAVSVAIGGVVIPLAAADDLKDKQSQLQRDIKRKSQDVQHSSAAARRASRALARAESRLESAQDRLATKRGELTAAQILDDRMQAKLEQAIADLKAARKKLRIGKRKVAAQDVQLSRFATSSYQSGDPALMGLAMILRSEDPNDLSTQLNAVGNLMDRETTALERLEAVRDQLAEAEKEVAALKDAVAVQRQQAAENLEVKTELEQQAAAAEAEVSGLVSKRESAYTTAESAKRADLRQLRQMEADNRRIETILRKRAAAAKARAERERRRKAAAAKKSSGGSSSGGSSSGSSGGGGGGSQSSGGFLSSPVNGYVTSGFGYRTHPIYGYRSLHDGVDFGAGCGQPLYAGASGTVVSRYFQSAWGNRLIIDHGYQRGVGLATIYNHAIRYTVGVGQRVQRGQVIGYVGTTGWSTGCHLHFTVMSNGSAVNPMGWL</sequence>
<evidence type="ECO:0000256" key="2">
    <source>
        <dbReference type="SAM" id="MobiDB-lite"/>
    </source>
</evidence>
<feature type="region of interest" description="Disordered" evidence="2">
    <location>
        <begin position="45"/>
        <end position="66"/>
    </location>
</feature>
<dbReference type="InterPro" id="IPR016047">
    <property type="entry name" value="M23ase_b-sheet_dom"/>
</dbReference>
<dbReference type="Gene3D" id="6.10.250.3150">
    <property type="match status" value="1"/>
</dbReference>
<dbReference type="Pfam" id="PF01551">
    <property type="entry name" value="Peptidase_M23"/>
    <property type="match status" value="1"/>
</dbReference>
<dbReference type="InterPro" id="IPR011055">
    <property type="entry name" value="Dup_hybrid_motif"/>
</dbReference>
<feature type="region of interest" description="Disordered" evidence="2">
    <location>
        <begin position="278"/>
        <end position="320"/>
    </location>
</feature>
<organism evidence="4 5">
    <name type="scientific">Nocardioides massiliensis</name>
    <dbReference type="NCBI Taxonomy" id="1325935"/>
    <lineage>
        <taxon>Bacteria</taxon>
        <taxon>Bacillati</taxon>
        <taxon>Actinomycetota</taxon>
        <taxon>Actinomycetes</taxon>
        <taxon>Propionibacteriales</taxon>
        <taxon>Nocardioidaceae</taxon>
        <taxon>Nocardioides</taxon>
    </lineage>
</organism>
<dbReference type="PANTHER" id="PTHR21666">
    <property type="entry name" value="PEPTIDASE-RELATED"/>
    <property type="match status" value="1"/>
</dbReference>
<feature type="region of interest" description="Disordered" evidence="2">
    <location>
        <begin position="231"/>
        <end position="250"/>
    </location>
</feature>
<feature type="domain" description="M23ase beta-sheet core" evidence="3">
    <location>
        <begin position="349"/>
        <end position="447"/>
    </location>
</feature>
<feature type="compositionally biased region" description="Basic and acidic residues" evidence="2">
    <location>
        <begin position="45"/>
        <end position="54"/>
    </location>
</feature>
<evidence type="ECO:0000313" key="5">
    <source>
        <dbReference type="Proteomes" id="UP001240447"/>
    </source>
</evidence>
<dbReference type="EMBL" id="JAUSQM010000001">
    <property type="protein sequence ID" value="MDP9820346.1"/>
    <property type="molecule type" value="Genomic_DNA"/>
</dbReference>
<proteinExistence type="predicted"/>
<dbReference type="InterPro" id="IPR050570">
    <property type="entry name" value="Cell_wall_metabolism_enzyme"/>
</dbReference>
<dbReference type="SUPFAM" id="SSF51261">
    <property type="entry name" value="Duplicated hybrid motif"/>
    <property type="match status" value="1"/>
</dbReference>
<dbReference type="PANTHER" id="PTHR21666:SF289">
    <property type="entry name" value="L-ALA--D-GLU ENDOPEPTIDASE"/>
    <property type="match status" value="1"/>
</dbReference>
<accession>A0ABT9NIV4</accession>
<comment type="caution">
    <text evidence="4">The sequence shown here is derived from an EMBL/GenBank/DDBJ whole genome shotgun (WGS) entry which is preliminary data.</text>
</comment>
<evidence type="ECO:0000313" key="4">
    <source>
        <dbReference type="EMBL" id="MDP9820346.1"/>
    </source>
</evidence>
<name>A0ABT9NIV4_9ACTN</name>
<dbReference type="Proteomes" id="UP001240447">
    <property type="component" value="Unassembled WGS sequence"/>
</dbReference>
<feature type="compositionally biased region" description="Gly residues" evidence="2">
    <location>
        <begin position="300"/>
        <end position="319"/>
    </location>
</feature>
<dbReference type="GO" id="GO:0016787">
    <property type="term" value="F:hydrolase activity"/>
    <property type="evidence" value="ECO:0007669"/>
    <property type="project" value="UniProtKB-KW"/>
</dbReference>
<evidence type="ECO:0000256" key="1">
    <source>
        <dbReference type="ARBA" id="ARBA00022729"/>
    </source>
</evidence>
<dbReference type="CDD" id="cd12797">
    <property type="entry name" value="M23_peptidase"/>
    <property type="match status" value="1"/>
</dbReference>
<dbReference type="RefSeq" id="WP_306824715.1">
    <property type="nucleotide sequence ID" value="NZ_JAUSQM010000001.1"/>
</dbReference>
<keyword evidence="4" id="KW-0378">Hydrolase</keyword>
<keyword evidence="1" id="KW-0732">Signal</keyword>